<protein>
    <submittedName>
        <fullName evidence="2">SCAN domain containing 3</fullName>
    </submittedName>
</protein>
<sequence length="97" mass="9298">SHQRDLSETLPAVLLPGDPWAPRGSSKTPGALPSVAAARDAQQGADRGAAGAGAVPDHPARGAAGLGAGAPTRERGAGSDCAGGPGEGAGRARRTGL</sequence>
<reference evidence="2" key="1">
    <citation type="journal article" date="2013" name="J. Virol.">
        <title>Sequencing, annotation, and characterization of the influenza ferret infectome.</title>
        <authorList>
            <person name="Leon A.J."/>
            <person name="Banner D."/>
            <person name="Xu L."/>
            <person name="Ran L."/>
            <person name="Peng Z."/>
            <person name="Yi K."/>
            <person name="Chen C."/>
            <person name="Xu F."/>
            <person name="Huang J."/>
            <person name="Zhao Z."/>
            <person name="Lin Z."/>
            <person name="Huang S.H."/>
            <person name="Fang Y."/>
            <person name="Kelvin A.A."/>
            <person name="Ross T.M."/>
            <person name="Farooqui A."/>
            <person name="Kelvin D.J."/>
        </authorList>
    </citation>
    <scope>NUCLEOTIDE SEQUENCE</scope>
    <source>
        <tissue evidence="2">Lungs</tissue>
    </source>
</reference>
<feature type="non-terminal residue" evidence="2">
    <location>
        <position position="1"/>
    </location>
</feature>
<organism evidence="2">
    <name type="scientific">Mustela putorius furo</name>
    <name type="common">European domestic ferret</name>
    <name type="synonym">Mustela furo</name>
    <dbReference type="NCBI Taxonomy" id="9669"/>
    <lineage>
        <taxon>Eukaryota</taxon>
        <taxon>Metazoa</taxon>
        <taxon>Chordata</taxon>
        <taxon>Craniata</taxon>
        <taxon>Vertebrata</taxon>
        <taxon>Euteleostomi</taxon>
        <taxon>Mammalia</taxon>
        <taxon>Eutheria</taxon>
        <taxon>Laurasiatheria</taxon>
        <taxon>Carnivora</taxon>
        <taxon>Caniformia</taxon>
        <taxon>Musteloidea</taxon>
        <taxon>Mustelidae</taxon>
        <taxon>Mustelinae</taxon>
        <taxon>Mustela</taxon>
    </lineage>
</organism>
<evidence type="ECO:0000256" key="1">
    <source>
        <dbReference type="SAM" id="MobiDB-lite"/>
    </source>
</evidence>
<evidence type="ECO:0000313" key="2">
    <source>
        <dbReference type="EMBL" id="AES06108.1"/>
    </source>
</evidence>
<accession>G9KMH9</accession>
<name>G9KMH9_MUSPF</name>
<dbReference type="EMBL" id="JP017510">
    <property type="protein sequence ID" value="AES06108.1"/>
    <property type="molecule type" value="mRNA"/>
</dbReference>
<proteinExistence type="evidence at transcript level"/>
<feature type="compositionally biased region" description="Low complexity" evidence="1">
    <location>
        <begin position="36"/>
        <end position="54"/>
    </location>
</feature>
<feature type="region of interest" description="Disordered" evidence="1">
    <location>
        <begin position="1"/>
        <end position="97"/>
    </location>
</feature>
<dbReference type="AlphaFoldDB" id="G9KMH9"/>
<feature type="non-terminal residue" evidence="2">
    <location>
        <position position="97"/>
    </location>
</feature>